<dbReference type="PANTHER" id="PTHR23339">
    <property type="entry name" value="TYROSINE SPECIFIC PROTEIN PHOSPHATASE AND DUAL SPECIFICITY PROTEIN PHOSPHATASE"/>
    <property type="match status" value="1"/>
</dbReference>
<feature type="compositionally biased region" description="Basic and acidic residues" evidence="3">
    <location>
        <begin position="30"/>
        <end position="42"/>
    </location>
</feature>
<feature type="region of interest" description="Disordered" evidence="3">
    <location>
        <begin position="374"/>
        <end position="399"/>
    </location>
</feature>
<reference evidence="6" key="1">
    <citation type="submission" date="2019-08" db="EMBL/GenBank/DDBJ databases">
        <title>The improved chromosome-level genome for the pearl oyster Pinctada fucata martensii using PacBio sequencing and Hi-C.</title>
        <authorList>
            <person name="Zheng Z."/>
        </authorList>
    </citation>
    <scope>NUCLEOTIDE SEQUENCE</scope>
    <source>
        <strain evidence="6">ZZ-2019</strain>
        <tissue evidence="6">Adductor muscle</tissue>
    </source>
</reference>
<comment type="caution">
    <text evidence="6">The sequence shown here is derived from an EMBL/GenBank/DDBJ whole genome shotgun (WGS) entry which is preliminary data.</text>
</comment>
<dbReference type="AlphaFoldDB" id="A0AA88YF95"/>
<dbReference type="SMART" id="SM00195">
    <property type="entry name" value="DSPc"/>
    <property type="match status" value="1"/>
</dbReference>
<dbReference type="SMART" id="SM00404">
    <property type="entry name" value="PTPc_motif"/>
    <property type="match status" value="1"/>
</dbReference>
<dbReference type="InterPro" id="IPR050561">
    <property type="entry name" value="PTP"/>
</dbReference>
<feature type="region of interest" description="Disordered" evidence="3">
    <location>
        <begin position="332"/>
        <end position="362"/>
    </location>
</feature>
<dbReference type="CDD" id="cd14506">
    <property type="entry name" value="PTP_PTPDC1"/>
    <property type="match status" value="1"/>
</dbReference>
<sequence>MARRKFFSRARMEPDPDEHVHPGTESLQWSKEHEDRVRGRDPSARYTKFSEHARTMISAEKQCSMFCGGRKCKYCTDHNWTKEQMVIDGLYSEWVTENILAMARPSNAGMDKYKIIDQFKKHGIRTVVNLQSAGEHADCGFGNHKSGFSYDPQRFMDNDIRPDYGVAALSTILDMVKVIQFALSEGKIAVHCHAGLGRTGVIIACYLVFTNRMSGSDAIHYVRSQRKGAIQTRGQMQCVQEFEQYLKPFRIVFASKAENSHEFTLQQYLNRQKHVLHGYELRKLKYIPKVLYIVCEKLLQLTGKGTALVKMHSKMRTMNIQSEVDLLKKSNDSSGIPRNFSHDSLNSDTVPHKKLTKTKSVSMEDLDNEKLKTVLDGHESDSSSSSKPSLTLRQESGDVDSLCSGNDVASCSVEDIISALTASDVSQEQLDKADMYEVNLNIKEEGWNEFAMENDPVVVSQVAWDWLDQLKEPILRRQDMNKMLDHVEDPETGLQKLEKGTKGTIEYLLRIIWRLGPLTDEQEGQLFEKLLSYLTHHWVSFNDFTDGKHMASTSSWAMSTRDTTMDLEDHHWSSMKLPTAIRLYSFFSILQKKLFKSDDIPAK</sequence>
<name>A0AA88YF95_PINIB</name>
<keyword evidence="1" id="KW-0378">Hydrolase</keyword>
<dbReference type="InterPro" id="IPR029021">
    <property type="entry name" value="Prot-tyrosine_phosphatase-like"/>
</dbReference>
<proteinExistence type="predicted"/>
<protein>
    <recommendedName>
        <fullName evidence="8">Protein tyrosine phosphatase domain-containing protein 1</fullName>
    </recommendedName>
</protein>
<dbReference type="Proteomes" id="UP001186944">
    <property type="component" value="Unassembled WGS sequence"/>
</dbReference>
<dbReference type="InterPro" id="IPR000340">
    <property type="entry name" value="Dual-sp_phosphatase_cat-dom"/>
</dbReference>
<evidence type="ECO:0000256" key="1">
    <source>
        <dbReference type="ARBA" id="ARBA00022801"/>
    </source>
</evidence>
<evidence type="ECO:0000313" key="7">
    <source>
        <dbReference type="Proteomes" id="UP001186944"/>
    </source>
</evidence>
<dbReference type="PROSITE" id="PS00383">
    <property type="entry name" value="TYR_PHOSPHATASE_1"/>
    <property type="match status" value="1"/>
</dbReference>
<dbReference type="InterPro" id="IPR000387">
    <property type="entry name" value="Tyr_Pase_dom"/>
</dbReference>
<dbReference type="InterPro" id="IPR003595">
    <property type="entry name" value="Tyr_Pase_cat"/>
</dbReference>
<evidence type="ECO:0000259" key="5">
    <source>
        <dbReference type="PROSITE" id="PS50056"/>
    </source>
</evidence>
<keyword evidence="7" id="KW-1185">Reference proteome</keyword>
<dbReference type="PROSITE" id="PS50056">
    <property type="entry name" value="TYR_PHOSPHATASE_2"/>
    <property type="match status" value="1"/>
</dbReference>
<dbReference type="GO" id="GO:0060271">
    <property type="term" value="P:cilium assembly"/>
    <property type="evidence" value="ECO:0007669"/>
    <property type="project" value="InterPro"/>
</dbReference>
<dbReference type="InterPro" id="IPR016130">
    <property type="entry name" value="Tyr_Pase_AS"/>
</dbReference>
<evidence type="ECO:0000256" key="3">
    <source>
        <dbReference type="SAM" id="MobiDB-lite"/>
    </source>
</evidence>
<dbReference type="GO" id="GO:0004725">
    <property type="term" value="F:protein tyrosine phosphatase activity"/>
    <property type="evidence" value="ECO:0007669"/>
    <property type="project" value="InterPro"/>
</dbReference>
<evidence type="ECO:0008006" key="8">
    <source>
        <dbReference type="Google" id="ProtNLM"/>
    </source>
</evidence>
<evidence type="ECO:0000259" key="4">
    <source>
        <dbReference type="PROSITE" id="PS50054"/>
    </source>
</evidence>
<dbReference type="PROSITE" id="PS50054">
    <property type="entry name" value="TYR_PHOSPHATASE_DUAL"/>
    <property type="match status" value="1"/>
</dbReference>
<feature type="domain" description="Tyrosine specific protein phosphatases" evidence="5">
    <location>
        <begin position="170"/>
        <end position="237"/>
    </location>
</feature>
<dbReference type="EMBL" id="VSWD01000005">
    <property type="protein sequence ID" value="KAK3103723.1"/>
    <property type="molecule type" value="Genomic_DNA"/>
</dbReference>
<dbReference type="Gene3D" id="3.90.190.10">
    <property type="entry name" value="Protein tyrosine phosphatase superfamily"/>
    <property type="match status" value="1"/>
</dbReference>
<dbReference type="FunFam" id="3.90.190.10:FF:000157">
    <property type="entry name" value="Protein-tyrosine phosphatase"/>
    <property type="match status" value="1"/>
</dbReference>
<gene>
    <name evidence="6" type="ORF">FSP39_021376</name>
</gene>
<dbReference type="InterPro" id="IPR020422">
    <property type="entry name" value="TYR_PHOSPHATASE_DUAL_dom"/>
</dbReference>
<dbReference type="SUPFAM" id="SSF52799">
    <property type="entry name" value="(Phosphotyrosine protein) phosphatases II"/>
    <property type="match status" value="1"/>
</dbReference>
<evidence type="ECO:0000256" key="2">
    <source>
        <dbReference type="ARBA" id="ARBA00022912"/>
    </source>
</evidence>
<accession>A0AA88YF95</accession>
<dbReference type="InterPro" id="IPR049573">
    <property type="entry name" value="PTPDC1_PTP"/>
</dbReference>
<keyword evidence="2" id="KW-0904">Protein phosphatase</keyword>
<feature type="region of interest" description="Disordered" evidence="3">
    <location>
        <begin position="1"/>
        <end position="42"/>
    </location>
</feature>
<organism evidence="6 7">
    <name type="scientific">Pinctada imbricata</name>
    <name type="common">Atlantic pearl-oyster</name>
    <name type="synonym">Pinctada martensii</name>
    <dbReference type="NCBI Taxonomy" id="66713"/>
    <lineage>
        <taxon>Eukaryota</taxon>
        <taxon>Metazoa</taxon>
        <taxon>Spiralia</taxon>
        <taxon>Lophotrochozoa</taxon>
        <taxon>Mollusca</taxon>
        <taxon>Bivalvia</taxon>
        <taxon>Autobranchia</taxon>
        <taxon>Pteriomorphia</taxon>
        <taxon>Pterioida</taxon>
        <taxon>Pterioidea</taxon>
        <taxon>Pteriidae</taxon>
        <taxon>Pinctada</taxon>
    </lineage>
</organism>
<feature type="compositionally biased region" description="Basic and acidic residues" evidence="3">
    <location>
        <begin position="10"/>
        <end position="22"/>
    </location>
</feature>
<evidence type="ECO:0000313" key="6">
    <source>
        <dbReference type="EMBL" id="KAK3103723.1"/>
    </source>
</evidence>
<dbReference type="Pfam" id="PF00782">
    <property type="entry name" value="DSPc"/>
    <property type="match status" value="1"/>
</dbReference>
<feature type="domain" description="Tyrosine-protein phosphatase" evidence="4">
    <location>
        <begin position="90"/>
        <end position="248"/>
    </location>
</feature>
<feature type="compositionally biased region" description="Polar residues" evidence="3">
    <location>
        <begin position="332"/>
        <end position="349"/>
    </location>
</feature>